<evidence type="ECO:0000313" key="2">
    <source>
        <dbReference type="EMBL" id="KAJ3434927.1"/>
    </source>
</evidence>
<dbReference type="Proteomes" id="UP001146793">
    <property type="component" value="Unassembled WGS sequence"/>
</dbReference>
<reference evidence="2" key="1">
    <citation type="submission" date="2022-08" db="EMBL/GenBank/DDBJ databases">
        <title>Novel sulphate-reducing endosymbionts in the free-living metamonad Anaeramoeba.</title>
        <authorList>
            <person name="Jerlstrom-Hultqvist J."/>
            <person name="Cepicka I."/>
            <person name="Gallot-Lavallee L."/>
            <person name="Salas-Leiva D."/>
            <person name="Curtis B.A."/>
            <person name="Zahonova K."/>
            <person name="Pipaliya S."/>
            <person name="Dacks J."/>
            <person name="Roger A.J."/>
        </authorList>
    </citation>
    <scope>NUCLEOTIDE SEQUENCE</scope>
    <source>
        <strain evidence="2">Busselton2</strain>
    </source>
</reference>
<comment type="caution">
    <text evidence="2">The sequence shown here is derived from an EMBL/GenBank/DDBJ whole genome shotgun (WGS) entry which is preliminary data.</text>
</comment>
<sequence length="183" mass="21157">MFNFLPTHQQSKFDDNFSTCSEQEEPVDYFGIFNDGLSSNTDSGKIKGKKKNRNKNKKSKSNLLDEQRFETIFNKCDHQATTTNSEIETKSFDNKNCISIDSSSSESHDIQSSKKHGNKSFKHKSLPISIISQNYDHLKQRNSLSKSPFDYKKGLESLQIEIERNFDKSFQVPSKRLPSWKLF</sequence>
<proteinExistence type="predicted"/>
<evidence type="ECO:0000313" key="3">
    <source>
        <dbReference type="Proteomes" id="UP001146793"/>
    </source>
</evidence>
<dbReference type="AlphaFoldDB" id="A0AAV7Z3Y9"/>
<feature type="region of interest" description="Disordered" evidence="1">
    <location>
        <begin position="102"/>
        <end position="121"/>
    </location>
</feature>
<evidence type="ECO:0000256" key="1">
    <source>
        <dbReference type="SAM" id="MobiDB-lite"/>
    </source>
</evidence>
<organism evidence="2 3">
    <name type="scientific">Anaeramoeba flamelloides</name>
    <dbReference type="NCBI Taxonomy" id="1746091"/>
    <lineage>
        <taxon>Eukaryota</taxon>
        <taxon>Metamonada</taxon>
        <taxon>Anaeramoebidae</taxon>
        <taxon>Anaeramoeba</taxon>
    </lineage>
</organism>
<name>A0AAV7Z3Y9_9EUKA</name>
<accession>A0AAV7Z3Y9</accession>
<gene>
    <name evidence="2" type="ORF">M0812_02054</name>
</gene>
<dbReference type="EMBL" id="JANTQA010000042">
    <property type="protein sequence ID" value="KAJ3434927.1"/>
    <property type="molecule type" value="Genomic_DNA"/>
</dbReference>
<feature type="region of interest" description="Disordered" evidence="1">
    <location>
        <begin position="41"/>
        <end position="61"/>
    </location>
</feature>
<feature type="compositionally biased region" description="Basic residues" evidence="1">
    <location>
        <begin position="46"/>
        <end position="60"/>
    </location>
</feature>
<protein>
    <submittedName>
        <fullName evidence="2">Uncharacterized protein</fullName>
    </submittedName>
</protein>